<dbReference type="InParanoid" id="K1QN93"/>
<feature type="compositionally biased region" description="Polar residues" evidence="1">
    <location>
        <begin position="23"/>
        <end position="32"/>
    </location>
</feature>
<name>K1QN93_MAGGI</name>
<feature type="compositionally biased region" description="Basic and acidic residues" evidence="1">
    <location>
        <begin position="63"/>
        <end position="97"/>
    </location>
</feature>
<dbReference type="EMBL" id="JH818189">
    <property type="protein sequence ID" value="EKC35378.1"/>
    <property type="molecule type" value="Genomic_DNA"/>
</dbReference>
<accession>K1QN93</accession>
<organism evidence="2">
    <name type="scientific">Magallana gigas</name>
    <name type="common">Pacific oyster</name>
    <name type="synonym">Crassostrea gigas</name>
    <dbReference type="NCBI Taxonomy" id="29159"/>
    <lineage>
        <taxon>Eukaryota</taxon>
        <taxon>Metazoa</taxon>
        <taxon>Spiralia</taxon>
        <taxon>Lophotrochozoa</taxon>
        <taxon>Mollusca</taxon>
        <taxon>Bivalvia</taxon>
        <taxon>Autobranchia</taxon>
        <taxon>Pteriomorphia</taxon>
        <taxon>Ostreida</taxon>
        <taxon>Ostreoidea</taxon>
        <taxon>Ostreidae</taxon>
        <taxon>Magallana</taxon>
    </lineage>
</organism>
<dbReference type="HOGENOM" id="CLU_1066539_0_0_1"/>
<protein>
    <submittedName>
        <fullName evidence="2">Uncharacterized protein</fullName>
    </submittedName>
</protein>
<reference evidence="2" key="1">
    <citation type="journal article" date="2012" name="Nature">
        <title>The oyster genome reveals stress adaptation and complexity of shell formation.</title>
        <authorList>
            <person name="Zhang G."/>
            <person name="Fang X."/>
            <person name="Guo X."/>
            <person name="Li L."/>
            <person name="Luo R."/>
            <person name="Xu F."/>
            <person name="Yang P."/>
            <person name="Zhang L."/>
            <person name="Wang X."/>
            <person name="Qi H."/>
            <person name="Xiong Z."/>
            <person name="Que H."/>
            <person name="Xie Y."/>
            <person name="Holland P.W."/>
            <person name="Paps J."/>
            <person name="Zhu Y."/>
            <person name="Wu F."/>
            <person name="Chen Y."/>
            <person name="Wang J."/>
            <person name="Peng C."/>
            <person name="Meng J."/>
            <person name="Yang L."/>
            <person name="Liu J."/>
            <person name="Wen B."/>
            <person name="Zhang N."/>
            <person name="Huang Z."/>
            <person name="Zhu Q."/>
            <person name="Feng Y."/>
            <person name="Mount A."/>
            <person name="Hedgecock D."/>
            <person name="Xu Z."/>
            <person name="Liu Y."/>
            <person name="Domazet-Loso T."/>
            <person name="Du Y."/>
            <person name="Sun X."/>
            <person name="Zhang S."/>
            <person name="Liu B."/>
            <person name="Cheng P."/>
            <person name="Jiang X."/>
            <person name="Li J."/>
            <person name="Fan D."/>
            <person name="Wang W."/>
            <person name="Fu W."/>
            <person name="Wang T."/>
            <person name="Wang B."/>
            <person name="Zhang J."/>
            <person name="Peng Z."/>
            <person name="Li Y."/>
            <person name="Li N."/>
            <person name="Wang J."/>
            <person name="Chen M."/>
            <person name="He Y."/>
            <person name="Tan F."/>
            <person name="Song X."/>
            <person name="Zheng Q."/>
            <person name="Huang R."/>
            <person name="Yang H."/>
            <person name="Du X."/>
            <person name="Chen L."/>
            <person name="Yang M."/>
            <person name="Gaffney P.M."/>
            <person name="Wang S."/>
            <person name="Luo L."/>
            <person name="She Z."/>
            <person name="Ming Y."/>
            <person name="Huang W."/>
            <person name="Zhang S."/>
            <person name="Huang B."/>
            <person name="Zhang Y."/>
            <person name="Qu T."/>
            <person name="Ni P."/>
            <person name="Miao G."/>
            <person name="Wang J."/>
            <person name="Wang Q."/>
            <person name="Steinberg C.E."/>
            <person name="Wang H."/>
            <person name="Li N."/>
            <person name="Qian L."/>
            <person name="Zhang G."/>
            <person name="Li Y."/>
            <person name="Yang H."/>
            <person name="Liu X."/>
            <person name="Wang J."/>
            <person name="Yin Y."/>
            <person name="Wang J."/>
        </authorList>
    </citation>
    <scope>NUCLEOTIDE SEQUENCE [LARGE SCALE GENOMIC DNA]</scope>
    <source>
        <strain evidence="2">05x7-T-G4-1.051#20</strain>
    </source>
</reference>
<evidence type="ECO:0000256" key="1">
    <source>
        <dbReference type="SAM" id="MobiDB-lite"/>
    </source>
</evidence>
<feature type="compositionally biased region" description="Polar residues" evidence="1">
    <location>
        <begin position="98"/>
        <end position="108"/>
    </location>
</feature>
<gene>
    <name evidence="2" type="ORF">CGI_10018858</name>
</gene>
<feature type="compositionally biased region" description="Basic and acidic residues" evidence="1">
    <location>
        <begin position="36"/>
        <end position="46"/>
    </location>
</feature>
<sequence length="261" mass="29368">MATADLERELTALHEEIRELETSIRQQGNVMHSTPRPREMEIRDNYDSGIASGRPSSIIHRSPLADHFPDAGPDRQFDYTRPKVRFNEEMDTRDETNRNGIGSGVNTENKGKADGLNLSSAQCDGNESDAESWVRQDPGDLQSVLQEDKSDGESDNDDSAEARSKKNSMSSKELQLEEGRIYRKPTRPLPVSAPVKAATNVVTPPCEPAADKPSFEDKECQTDPLYFTESVKFITKWIEDGRQFKKIEKKKLVNDCTFKMS</sequence>
<feature type="region of interest" description="Disordered" evidence="1">
    <location>
        <begin position="21"/>
        <end position="177"/>
    </location>
</feature>
<dbReference type="AlphaFoldDB" id="K1QN93"/>
<proteinExistence type="predicted"/>
<evidence type="ECO:0000313" key="2">
    <source>
        <dbReference type="EMBL" id="EKC35378.1"/>
    </source>
</evidence>